<gene>
    <name evidence="1" type="ORF">NCCP1664_20880</name>
</gene>
<evidence type="ECO:0000313" key="2">
    <source>
        <dbReference type="Proteomes" id="UP000325307"/>
    </source>
</evidence>
<organism evidence="1 2">
    <name type="scientific">Zafaria cholistanensis</name>
    <dbReference type="NCBI Taxonomy" id="1682741"/>
    <lineage>
        <taxon>Bacteria</taxon>
        <taxon>Bacillati</taxon>
        <taxon>Actinomycetota</taxon>
        <taxon>Actinomycetes</taxon>
        <taxon>Micrococcales</taxon>
        <taxon>Micrococcaceae</taxon>
        <taxon>Zafaria</taxon>
    </lineage>
</organism>
<evidence type="ECO:0000313" key="1">
    <source>
        <dbReference type="EMBL" id="GER23593.1"/>
    </source>
</evidence>
<dbReference type="Proteomes" id="UP000325307">
    <property type="component" value="Unassembled WGS sequence"/>
</dbReference>
<name>A0A5A7NRW3_9MICC</name>
<keyword evidence="2" id="KW-1185">Reference proteome</keyword>
<dbReference type="EMBL" id="BKDJ01000010">
    <property type="protein sequence ID" value="GER23593.1"/>
    <property type="molecule type" value="Genomic_DNA"/>
</dbReference>
<proteinExistence type="predicted"/>
<protein>
    <submittedName>
        <fullName evidence="1">Uncharacterized protein</fullName>
    </submittedName>
</protein>
<sequence length="1030" mass="112153">MGEGYAGAALRVAPVQRRSVDYASWNEALGQAFFSEERAGQLVYLDRDDHAFGKACEVLGLNADDEALASLAGAVRSRICWRRTQRAAFAEYDIMTKCWLFQRRRALRDHGEVPLPPHIALLTAMSIAAESMGARGNNGDATPSGYYSQLEALLDVPKSESSRLRLSFAESTEAYWEALSVWLEDQGGERGLPSAYALMHRYVGLPISQALIRDTERRNLEKFFDEQGFVAGTAVPPAEMNAALDVWVSSVGSSANQALRKMWETASSRDRITDLALAQFSTWEGPDGLSAGGNQSARGARCLLTWRSERKFLSSISKFGLVAMHGAVDGGSGTIETQDGAELGVSFRAAGNGSLGIDFGGNDVDSLSLIGSDIKIRTATDRLLRRIPKNVVIFVRDALTASYVEVDRALAGSEARILIKQTDQLEVKVDAILDDAAQPGFCKVAGGQQGIPEGWTGYLGVTFLRSPASELLAGRDLFAFQPRLTTQMSLQGGLKLPGRMQRWSAAASLTLVVTSDDDIPLDLYRIERDPESLRNVETRVRQGLQPPVELPVDDLRAGLADFTLSLRHGAKNLQNMQIRLRGSGTGEANTTWVTRNLAHAVGEPLWPLKSVEDSDEAIGWIDGSSVEAEPVESGASGLAVSAKLSWTDPSNVTPRRGKLRLPGPAADSCIVTGTHRFIFPTFDGKYPKTEWMYGECLGCGMSKRQPTRFKKAAKSEHPESTWRKPLEPPVREASGPNWTAFLDALVYMGGGTRRDFSMLARQIEDSALFERQLLHALESLAVIEVQRDEELEVLAWEVAIQGIAGLGQESWILTGAWTKPEKNQLRDAVENAGGDISVIDPSTQGTTRIEGIVIEAMPAVADELVSPDYITPHAAHKLAAVLPPLSQVLRELPRQSFPSAPNYEYFNLQNASWAEIEDATVPGLYRLPRVYGSGYFLRTQRDIGEGSGARVWAELGKHLAASALGWHLLAYNPETMVLRVPLGADLPGLYGRAAVLASGKLPASDLRSYSLSYIGLTPETASLLIRKLTS</sequence>
<comment type="caution">
    <text evidence="1">The sequence shown here is derived from an EMBL/GenBank/DDBJ whole genome shotgun (WGS) entry which is preliminary data.</text>
</comment>
<accession>A0A5A7NRW3</accession>
<reference evidence="1 2" key="1">
    <citation type="submission" date="2019-09" db="EMBL/GenBank/DDBJ databases">
        <title>Arthrobacter zafarii sp. nov., a moderately thermotolerant and halotolerant actinobacterium isolated from Cholistan desert soil of Pakistan.</title>
        <authorList>
            <person name="Amin A."/>
            <person name="Ahmed I."/>
            <person name="Khalid N."/>
            <person name="Schumann P."/>
            <person name="Busse H.J."/>
            <person name="Khan I.U."/>
            <person name="Li S."/>
            <person name="Li W.J."/>
        </authorList>
    </citation>
    <scope>NUCLEOTIDE SEQUENCE [LARGE SCALE GENOMIC DNA]</scope>
    <source>
        <strain evidence="1 2">NCCP-1664</strain>
    </source>
</reference>
<dbReference type="AlphaFoldDB" id="A0A5A7NRW3"/>
<dbReference type="RefSeq" id="WP_172627367.1">
    <property type="nucleotide sequence ID" value="NZ_BKDJ01000010.1"/>
</dbReference>